<proteinExistence type="predicted"/>
<protein>
    <submittedName>
        <fullName evidence="1">Uncharacterized protein</fullName>
    </submittedName>
</protein>
<accession>A0A7X2PD07</accession>
<dbReference type="AlphaFoldDB" id="A0A7X2PD07"/>
<comment type="caution">
    <text evidence="1">The sequence shown here is derived from an EMBL/GenBank/DDBJ whole genome shotgun (WGS) entry which is preliminary data.</text>
</comment>
<evidence type="ECO:0000313" key="2">
    <source>
        <dbReference type="Proteomes" id="UP000460549"/>
    </source>
</evidence>
<dbReference type="EMBL" id="VUNN01000013">
    <property type="protein sequence ID" value="MSU06583.1"/>
    <property type="molecule type" value="Genomic_DNA"/>
</dbReference>
<name>A0A7X2PD07_9SPIO</name>
<organism evidence="1 2">
    <name type="scientific">Bullifex porci</name>
    <dbReference type="NCBI Taxonomy" id="2606638"/>
    <lineage>
        <taxon>Bacteria</taxon>
        <taxon>Pseudomonadati</taxon>
        <taxon>Spirochaetota</taxon>
        <taxon>Spirochaetia</taxon>
        <taxon>Spirochaetales</taxon>
        <taxon>Spirochaetaceae</taxon>
        <taxon>Bullifex</taxon>
    </lineage>
</organism>
<gene>
    <name evidence="1" type="ORF">FYJ80_07315</name>
</gene>
<sequence length="344" mass="40513">MDYRCLSKAETAKLDEAVKTMFRKKNEGLSYSIEYEFVKSKTELLFFLIPYRSFYIARELCSEFYLYMLPKVDIIINSYRITSNVPYVAYLHIVLRTRTKNFIFQKEKQKLQEERFLTGYVQIEDGYEIFESEPPYCLDEEKDYENFSEEVYTPSLSELIDSIVSSEPLALETDSEVSKKLLAFLSNTLNRKKFLAFIMNNYRSLTDKEIEVLAEIMNVSPNAFANLSLKLHDLNEHKFKHIDKAYDQVINRYWKRYLIILAALSEDTVDKKRRKELETQKNLLISKIRIKQQRKSDLPIRGTPANLIATGFNCSSGCIYNWSREVESILEAIVAEEEEEYLFN</sequence>
<reference evidence="1 2" key="1">
    <citation type="submission" date="2019-08" db="EMBL/GenBank/DDBJ databases">
        <title>In-depth cultivation of the pig gut microbiome towards novel bacterial diversity and tailored functional studies.</title>
        <authorList>
            <person name="Wylensek D."/>
            <person name="Hitch T.C.A."/>
            <person name="Clavel T."/>
        </authorList>
    </citation>
    <scope>NUCLEOTIDE SEQUENCE [LARGE SCALE GENOMIC DNA]</scope>
    <source>
        <strain evidence="1 2">NM-380-WT-3C1</strain>
    </source>
</reference>
<dbReference type="RefSeq" id="WP_154425554.1">
    <property type="nucleotide sequence ID" value="NZ_JAQYGB010000013.1"/>
</dbReference>
<dbReference type="Proteomes" id="UP000460549">
    <property type="component" value="Unassembled WGS sequence"/>
</dbReference>
<keyword evidence="2" id="KW-1185">Reference proteome</keyword>
<evidence type="ECO:0000313" key="1">
    <source>
        <dbReference type="EMBL" id="MSU06583.1"/>
    </source>
</evidence>